<dbReference type="InterPro" id="IPR020845">
    <property type="entry name" value="AMP-binding_CS"/>
</dbReference>
<dbReference type="Gene3D" id="3.40.50.12780">
    <property type="entry name" value="N-terminal domain of ligase-like"/>
    <property type="match status" value="1"/>
</dbReference>
<keyword evidence="9" id="KW-1185">Reference proteome</keyword>
<dbReference type="PANTHER" id="PTHR24096:SF377">
    <property type="entry name" value="4-COUMARATE--COA LIGASE-LIKE 7"/>
    <property type="match status" value="1"/>
</dbReference>
<reference evidence="8" key="2">
    <citation type="submission" date="2023-06" db="EMBL/GenBank/DDBJ databases">
        <authorList>
            <person name="Ma L."/>
            <person name="Liu K.-W."/>
            <person name="Li Z."/>
            <person name="Hsiao Y.-Y."/>
            <person name="Qi Y."/>
            <person name="Fu T."/>
            <person name="Tang G."/>
            <person name="Zhang D."/>
            <person name="Sun W.-H."/>
            <person name="Liu D.-K."/>
            <person name="Li Y."/>
            <person name="Chen G.-Z."/>
            <person name="Liu X.-D."/>
            <person name="Liao X.-Y."/>
            <person name="Jiang Y.-T."/>
            <person name="Yu X."/>
            <person name="Hao Y."/>
            <person name="Huang J."/>
            <person name="Zhao X.-W."/>
            <person name="Ke S."/>
            <person name="Chen Y.-Y."/>
            <person name="Wu W.-L."/>
            <person name="Hsu J.-L."/>
            <person name="Lin Y.-F."/>
            <person name="Huang M.-D."/>
            <person name="Li C.-Y."/>
            <person name="Huang L."/>
            <person name="Wang Z.-W."/>
            <person name="Zhao X."/>
            <person name="Zhong W.-Y."/>
            <person name="Peng D.-H."/>
            <person name="Ahmad S."/>
            <person name="Lan S."/>
            <person name="Zhang J.-S."/>
            <person name="Tsai W.-C."/>
            <person name="Van De Peer Y."/>
            <person name="Liu Z.-J."/>
        </authorList>
    </citation>
    <scope>NUCLEOTIDE SEQUENCE</scope>
    <source>
        <strain evidence="8">CP</strain>
        <tissue evidence="8">Leaves</tissue>
    </source>
</reference>
<reference evidence="8" key="1">
    <citation type="journal article" date="2023" name="Nat. Commun.">
        <title>Diploid and tetraploid genomes of Acorus and the evolution of monocots.</title>
        <authorList>
            <person name="Ma L."/>
            <person name="Liu K.W."/>
            <person name="Li Z."/>
            <person name="Hsiao Y.Y."/>
            <person name="Qi Y."/>
            <person name="Fu T."/>
            <person name="Tang G.D."/>
            <person name="Zhang D."/>
            <person name="Sun W.H."/>
            <person name="Liu D.K."/>
            <person name="Li Y."/>
            <person name="Chen G.Z."/>
            <person name="Liu X.D."/>
            <person name="Liao X.Y."/>
            <person name="Jiang Y.T."/>
            <person name="Yu X."/>
            <person name="Hao Y."/>
            <person name="Huang J."/>
            <person name="Zhao X.W."/>
            <person name="Ke S."/>
            <person name="Chen Y.Y."/>
            <person name="Wu W.L."/>
            <person name="Hsu J.L."/>
            <person name="Lin Y.F."/>
            <person name="Huang M.D."/>
            <person name="Li C.Y."/>
            <person name="Huang L."/>
            <person name="Wang Z.W."/>
            <person name="Zhao X."/>
            <person name="Zhong W.Y."/>
            <person name="Peng D.H."/>
            <person name="Ahmad S."/>
            <person name="Lan S."/>
            <person name="Zhang J.S."/>
            <person name="Tsai W.C."/>
            <person name="Van de Peer Y."/>
            <person name="Liu Z.J."/>
        </authorList>
    </citation>
    <scope>NUCLEOTIDE SEQUENCE</scope>
    <source>
        <strain evidence="8">CP</strain>
    </source>
</reference>
<dbReference type="InterPro" id="IPR000873">
    <property type="entry name" value="AMP-dep_synth/lig_dom"/>
</dbReference>
<evidence type="ECO:0000256" key="5">
    <source>
        <dbReference type="ARBA" id="ARBA00034252"/>
    </source>
</evidence>
<accession>A0AAV9EL28</accession>
<dbReference type="InterPro" id="IPR042099">
    <property type="entry name" value="ANL_N_sf"/>
</dbReference>
<dbReference type="GO" id="GO:0016207">
    <property type="term" value="F:4-coumarate-CoA ligase activity"/>
    <property type="evidence" value="ECO:0007669"/>
    <property type="project" value="UniProtKB-EC"/>
</dbReference>
<feature type="domain" description="AMP-binding enzyme C-terminal" evidence="7">
    <location>
        <begin position="457"/>
        <end position="532"/>
    </location>
</feature>
<comment type="caution">
    <text evidence="8">The sequence shown here is derived from an EMBL/GenBank/DDBJ whole genome shotgun (WGS) entry which is preliminary data.</text>
</comment>
<dbReference type="GO" id="GO:0106290">
    <property type="term" value="F:trans-cinnamate-CoA ligase activity"/>
    <property type="evidence" value="ECO:0007669"/>
    <property type="project" value="UniProtKB-ARBA"/>
</dbReference>
<dbReference type="Gene3D" id="3.30.300.30">
    <property type="match status" value="1"/>
</dbReference>
<name>A0AAV9EL28_ACOCL</name>
<gene>
    <name evidence="8" type="primary">4CLL7</name>
    <name evidence="8" type="ORF">QJS10_CPA06g01365</name>
</gene>
<keyword evidence="4" id="KW-0067">ATP-binding</keyword>
<dbReference type="Pfam" id="PF13193">
    <property type="entry name" value="AMP-binding_C"/>
    <property type="match status" value="1"/>
</dbReference>
<proteinExistence type="inferred from homology"/>
<evidence type="ECO:0000256" key="3">
    <source>
        <dbReference type="ARBA" id="ARBA00022598"/>
    </source>
</evidence>
<dbReference type="EMBL" id="JAUJYO010000006">
    <property type="protein sequence ID" value="KAK1314057.1"/>
    <property type="molecule type" value="Genomic_DNA"/>
</dbReference>
<dbReference type="GO" id="GO:0009698">
    <property type="term" value="P:phenylpropanoid metabolic process"/>
    <property type="evidence" value="ECO:0007669"/>
    <property type="project" value="UniProtKB-ARBA"/>
</dbReference>
<dbReference type="PROSITE" id="PS00455">
    <property type="entry name" value="AMP_BINDING"/>
    <property type="match status" value="1"/>
</dbReference>
<dbReference type="PANTHER" id="PTHR24096">
    <property type="entry name" value="LONG-CHAIN-FATTY-ACID--COA LIGASE"/>
    <property type="match status" value="1"/>
</dbReference>
<dbReference type="Pfam" id="PF00501">
    <property type="entry name" value="AMP-binding"/>
    <property type="match status" value="1"/>
</dbReference>
<protein>
    <recommendedName>
        <fullName evidence="2">4-coumarate--CoA ligase</fullName>
        <ecNumber evidence="2">6.2.1.12</ecNumber>
    </recommendedName>
</protein>
<sequence>MKATTDPQSGYCSETKTFHSLRPIVPLPPESQPLSFPSFALSLLRHSPPPSPSTLAFIFPSSISISKSLSFPDFLSLTKSLSVSLRLRLRLSKGDVAFILSPLRLEIPVLLFSLLEIGAVLSPSNPLSSPSDISRQIRLSRPKIAFATSSTAASLPPDLPVVLIDSDDFRWMFIDRGGGGSEDPPPIEVIRQSDTAAILFSSGTTGRSKAAAIPHRSYIAMVAGFREPAAETAEVTMLLAPLFHTMGLFLCLKGVALGETTVMAAAERFEVGAVAAAVAEHGVTVLAAAPTVLVALERAAAEEGIVVRLESLRRVFVGGAPLLREAAERFARRFRHVRIEQGYGSTEAGGIARTRREDECESYESVGKLSENLEAKIADPVTGELVGVGQQGELWLRGPSIMKGYIDDDDANALTFTSDGWLKTGDLCRFDENGYLYVVDRIKELIKYKAYQVPPMELELILRSLPHISDAAVIPYPHEEAGQIPMAYVVRKPGSHIDEATVMDFVAGQVAPYKKIRRVAFVDSIPKSPTGKVLRRELVSHAISASASKL</sequence>
<keyword evidence="4" id="KW-0547">Nucleotide-binding</keyword>
<feature type="domain" description="AMP-dependent synthetase/ligase" evidence="6">
    <location>
        <begin position="52"/>
        <end position="405"/>
    </location>
</feature>
<evidence type="ECO:0000313" key="8">
    <source>
        <dbReference type="EMBL" id="KAK1314057.1"/>
    </source>
</evidence>
<dbReference type="EC" id="6.2.1.12" evidence="2"/>
<dbReference type="GO" id="GO:0005524">
    <property type="term" value="F:ATP binding"/>
    <property type="evidence" value="ECO:0007669"/>
    <property type="project" value="UniProtKB-KW"/>
</dbReference>
<keyword evidence="3 8" id="KW-0436">Ligase</keyword>
<comment type="similarity">
    <text evidence="1">Belongs to the ATP-dependent AMP-binding enzyme family.</text>
</comment>
<evidence type="ECO:0000256" key="4">
    <source>
        <dbReference type="ARBA" id="ARBA00022840"/>
    </source>
</evidence>
<evidence type="ECO:0000256" key="2">
    <source>
        <dbReference type="ARBA" id="ARBA00012959"/>
    </source>
</evidence>
<evidence type="ECO:0000259" key="6">
    <source>
        <dbReference type="Pfam" id="PF00501"/>
    </source>
</evidence>
<evidence type="ECO:0000313" key="9">
    <source>
        <dbReference type="Proteomes" id="UP001180020"/>
    </source>
</evidence>
<evidence type="ECO:0000259" key="7">
    <source>
        <dbReference type="Pfam" id="PF13193"/>
    </source>
</evidence>
<dbReference type="InterPro" id="IPR045851">
    <property type="entry name" value="AMP-bd_C_sf"/>
</dbReference>
<comment type="catalytic activity">
    <reaction evidence="5">
        <text>(E)-4-coumarate + ATP + CoA = (E)-4-coumaroyl-CoA + AMP + diphosphate</text>
        <dbReference type="Rhea" id="RHEA:19641"/>
        <dbReference type="ChEBI" id="CHEBI:12876"/>
        <dbReference type="ChEBI" id="CHEBI:30616"/>
        <dbReference type="ChEBI" id="CHEBI:33019"/>
        <dbReference type="ChEBI" id="CHEBI:57287"/>
        <dbReference type="ChEBI" id="CHEBI:85008"/>
        <dbReference type="ChEBI" id="CHEBI:456215"/>
        <dbReference type="EC" id="6.2.1.12"/>
    </reaction>
    <physiologicalReaction direction="left-to-right" evidence="5">
        <dbReference type="Rhea" id="RHEA:19642"/>
    </physiologicalReaction>
</comment>
<dbReference type="SUPFAM" id="SSF56801">
    <property type="entry name" value="Acetyl-CoA synthetase-like"/>
    <property type="match status" value="1"/>
</dbReference>
<organism evidence="8 9">
    <name type="scientific">Acorus calamus</name>
    <name type="common">Sweet flag</name>
    <dbReference type="NCBI Taxonomy" id="4465"/>
    <lineage>
        <taxon>Eukaryota</taxon>
        <taxon>Viridiplantae</taxon>
        <taxon>Streptophyta</taxon>
        <taxon>Embryophyta</taxon>
        <taxon>Tracheophyta</taxon>
        <taxon>Spermatophyta</taxon>
        <taxon>Magnoliopsida</taxon>
        <taxon>Liliopsida</taxon>
        <taxon>Acoraceae</taxon>
        <taxon>Acorus</taxon>
    </lineage>
</organism>
<dbReference type="Proteomes" id="UP001180020">
    <property type="component" value="Unassembled WGS sequence"/>
</dbReference>
<dbReference type="FunFam" id="3.30.300.30:FF:000007">
    <property type="entry name" value="4-coumarate--CoA ligase 2"/>
    <property type="match status" value="1"/>
</dbReference>
<dbReference type="InterPro" id="IPR025110">
    <property type="entry name" value="AMP-bd_C"/>
</dbReference>
<dbReference type="AlphaFoldDB" id="A0AAV9EL28"/>
<evidence type="ECO:0000256" key="1">
    <source>
        <dbReference type="ARBA" id="ARBA00006432"/>
    </source>
</evidence>